<feature type="transmembrane region" description="Helical" evidence="2">
    <location>
        <begin position="132"/>
        <end position="150"/>
    </location>
</feature>
<feature type="transmembrane region" description="Helical" evidence="2">
    <location>
        <begin position="93"/>
        <end position="112"/>
    </location>
</feature>
<proteinExistence type="predicted"/>
<evidence type="ECO:0000313" key="4">
    <source>
        <dbReference type="Proteomes" id="UP001501461"/>
    </source>
</evidence>
<organism evidence="3 4">
    <name type="scientific">Yaniella flava</name>
    <dbReference type="NCBI Taxonomy" id="287930"/>
    <lineage>
        <taxon>Bacteria</taxon>
        <taxon>Bacillati</taxon>
        <taxon>Actinomycetota</taxon>
        <taxon>Actinomycetes</taxon>
        <taxon>Micrococcales</taxon>
        <taxon>Micrococcaceae</taxon>
        <taxon>Yaniella</taxon>
    </lineage>
</organism>
<keyword evidence="2" id="KW-1133">Transmembrane helix</keyword>
<keyword evidence="2" id="KW-0472">Membrane</keyword>
<keyword evidence="4" id="KW-1185">Reference proteome</keyword>
<keyword evidence="2" id="KW-0812">Transmembrane</keyword>
<feature type="region of interest" description="Disordered" evidence="1">
    <location>
        <begin position="17"/>
        <end position="38"/>
    </location>
</feature>
<dbReference type="RefSeq" id="WP_343958800.1">
    <property type="nucleotide sequence ID" value="NZ_BAAAMN010000048.1"/>
</dbReference>
<dbReference type="EMBL" id="BAAAMN010000048">
    <property type="protein sequence ID" value="GAA2041894.1"/>
    <property type="molecule type" value="Genomic_DNA"/>
</dbReference>
<reference evidence="4" key="1">
    <citation type="journal article" date="2019" name="Int. J. Syst. Evol. Microbiol.">
        <title>The Global Catalogue of Microorganisms (GCM) 10K type strain sequencing project: providing services to taxonomists for standard genome sequencing and annotation.</title>
        <authorList>
            <consortium name="The Broad Institute Genomics Platform"/>
            <consortium name="The Broad Institute Genome Sequencing Center for Infectious Disease"/>
            <person name="Wu L."/>
            <person name="Ma J."/>
        </authorList>
    </citation>
    <scope>NUCLEOTIDE SEQUENCE [LARGE SCALE GENOMIC DNA]</scope>
    <source>
        <strain evidence="4">JCM 13595</strain>
    </source>
</reference>
<comment type="caution">
    <text evidence="3">The sequence shown here is derived from an EMBL/GenBank/DDBJ whole genome shotgun (WGS) entry which is preliminary data.</text>
</comment>
<sequence>MTDNQDPDEQDFVLDLVRAPENARPEEAGQERIAPEGPVQVPENMLAMRARRVRVATPTDVPSVQEVLLNPAGRASDGQPSTRTVRRLMRAQLRLAVSLMAWFFGLIVAVNLAFHFSPALAATTVVSIPLDWLFPAAVFIPLLIFLGWFYTRRAGHNERLVQDELADSESEAVRQ</sequence>
<evidence type="ECO:0000256" key="1">
    <source>
        <dbReference type="SAM" id="MobiDB-lite"/>
    </source>
</evidence>
<evidence type="ECO:0000256" key="2">
    <source>
        <dbReference type="SAM" id="Phobius"/>
    </source>
</evidence>
<feature type="compositionally biased region" description="Basic and acidic residues" evidence="1">
    <location>
        <begin position="21"/>
        <end position="34"/>
    </location>
</feature>
<accession>A0ABN2UR50</accession>
<name>A0ABN2UR50_9MICC</name>
<gene>
    <name evidence="3" type="ORF">GCM10009720_23080</name>
</gene>
<protein>
    <recommendedName>
        <fullName evidence="5">DUF485 domain-containing protein</fullName>
    </recommendedName>
</protein>
<evidence type="ECO:0000313" key="3">
    <source>
        <dbReference type="EMBL" id="GAA2041894.1"/>
    </source>
</evidence>
<dbReference type="Proteomes" id="UP001501461">
    <property type="component" value="Unassembled WGS sequence"/>
</dbReference>
<evidence type="ECO:0008006" key="5">
    <source>
        <dbReference type="Google" id="ProtNLM"/>
    </source>
</evidence>